<dbReference type="Pfam" id="PF01513">
    <property type="entry name" value="NAD_kinase"/>
    <property type="match status" value="1"/>
</dbReference>
<dbReference type="InterPro" id="IPR002504">
    <property type="entry name" value="NADK"/>
</dbReference>
<keyword evidence="1" id="KW-0808">Transferase</keyword>
<dbReference type="PANTHER" id="PTHR40697:SF2">
    <property type="entry name" value="ATP-NAD KINASE-RELATED"/>
    <property type="match status" value="1"/>
</dbReference>
<dbReference type="InterPro" id="IPR039065">
    <property type="entry name" value="AcoX-like"/>
</dbReference>
<dbReference type="InterPro" id="IPR017438">
    <property type="entry name" value="ATP-NAD_kinase_N"/>
</dbReference>
<comment type="caution">
    <text evidence="1">The sequence shown here is derived from an EMBL/GenBank/DDBJ whole genome shotgun (WGS) entry which is preliminary data.</text>
</comment>
<sequence>MNPRVGLIINPLAGAGGKLGLHGSDGLHSAAASAWSGERAALALAGFGAGLAVDWVSGPGVMGADLLRALGAEPQVLSLASAGSSSAADTRELVARMQQVGLDLLLFAGGDGTARDVLDALATDAALPVLGIPAGVKMQSACFGVSPAAAGRLAMGFLATQRRCTEPREVMDLDEGALRQGRVLPRLYGYLATPTDPRLLQGRKTRSAPADAEAAAALAASLLPQLQQGLHLIGPGSTTWALKSALGLAGSLIGVDVVIDGRLWLRDANEAQLLELLAAMPGRARLWLTAIGGQGHVIGRGNAPLSARVLRQLGPAALTVLMTPTKLQAMAGQGGGVLRVDSGCAEVDALFSGPVRVLTGPRDRAILRLVAE</sequence>
<proteinExistence type="predicted"/>
<evidence type="ECO:0000313" key="2">
    <source>
        <dbReference type="Proteomes" id="UP001209701"/>
    </source>
</evidence>
<accession>A0ABT2YHU2</accession>
<dbReference type="SUPFAM" id="SSF111331">
    <property type="entry name" value="NAD kinase/diacylglycerol kinase-like"/>
    <property type="match status" value="1"/>
</dbReference>
<dbReference type="PANTHER" id="PTHR40697">
    <property type="entry name" value="ACETOIN CATABOLISM PROTEIN X"/>
    <property type="match status" value="1"/>
</dbReference>
<name>A0ABT2YHU2_9BURK</name>
<evidence type="ECO:0000313" key="1">
    <source>
        <dbReference type="EMBL" id="MCV2369626.1"/>
    </source>
</evidence>
<dbReference type="InterPro" id="IPR016064">
    <property type="entry name" value="NAD/diacylglycerol_kinase_sf"/>
</dbReference>
<dbReference type="GO" id="GO:0016301">
    <property type="term" value="F:kinase activity"/>
    <property type="evidence" value="ECO:0007669"/>
    <property type="project" value="UniProtKB-KW"/>
</dbReference>
<organism evidence="1 2">
    <name type="scientific">Roseateles oligotrophus</name>
    <dbReference type="NCBI Taxonomy" id="1769250"/>
    <lineage>
        <taxon>Bacteria</taxon>
        <taxon>Pseudomonadati</taxon>
        <taxon>Pseudomonadota</taxon>
        <taxon>Betaproteobacteria</taxon>
        <taxon>Burkholderiales</taxon>
        <taxon>Sphaerotilaceae</taxon>
        <taxon>Roseateles</taxon>
    </lineage>
</organism>
<keyword evidence="1" id="KW-0418">Kinase</keyword>
<protein>
    <submittedName>
        <fullName evidence="1">NAD(+)/NADH kinase</fullName>
    </submittedName>
</protein>
<keyword evidence="2" id="KW-1185">Reference proteome</keyword>
<dbReference type="Gene3D" id="3.40.50.10330">
    <property type="entry name" value="Probable inorganic polyphosphate/atp-NAD kinase, domain 1"/>
    <property type="match status" value="1"/>
</dbReference>
<dbReference type="EMBL" id="JAJIRN010000007">
    <property type="protein sequence ID" value="MCV2369626.1"/>
    <property type="molecule type" value="Genomic_DNA"/>
</dbReference>
<reference evidence="1 2" key="1">
    <citation type="submission" date="2021-11" db="EMBL/GenBank/DDBJ databases">
        <authorList>
            <person name="Liang Q."/>
            <person name="Mou H."/>
            <person name="Liu Z."/>
        </authorList>
    </citation>
    <scope>NUCLEOTIDE SEQUENCE [LARGE SCALE GENOMIC DNA]</scope>
    <source>
        <strain evidence="1 2">CHU3</strain>
    </source>
</reference>
<dbReference type="Proteomes" id="UP001209701">
    <property type="component" value="Unassembled WGS sequence"/>
</dbReference>
<dbReference type="RefSeq" id="WP_263572211.1">
    <property type="nucleotide sequence ID" value="NZ_JAJIRN010000007.1"/>
</dbReference>
<dbReference type="Pfam" id="PF20143">
    <property type="entry name" value="NAD_kinase_C"/>
    <property type="match status" value="1"/>
</dbReference>
<gene>
    <name evidence="1" type="ORF">LNV07_16220</name>
</gene>